<name>A0A6P7FIK3_DIAVI</name>
<protein>
    <submittedName>
        <fullName evidence="2">Uncharacterized protein LOC114330712</fullName>
    </submittedName>
</protein>
<dbReference type="AlphaFoldDB" id="A0A6P7FIK3"/>
<keyword evidence="1" id="KW-0732">Signal</keyword>
<accession>A0A6P7FIK3</accession>
<sequence length="183" mass="21494">MISSKIALLLMLVNGSSYILVNASKYNPYICSTDYSAVFVVRSRKTGELFTTYYHSANKLEIKSEDYKRVTKDRYFWQILCKGNDSYIIFLRSKKLYSWERDGGCDKNNAPILALNTKVFHELYFNDRRFTYNNKTKMITVCDNKCLYVEPVDGVVRSMSDCSQKEDRFFDIIRIVTNDYTEE</sequence>
<dbReference type="InParanoid" id="A0A6P7FIK3"/>
<feature type="chain" id="PRO_5027990879" evidence="1">
    <location>
        <begin position="24"/>
        <end position="183"/>
    </location>
</feature>
<evidence type="ECO:0000256" key="1">
    <source>
        <dbReference type="SAM" id="SignalP"/>
    </source>
</evidence>
<gene>
    <name evidence="2" type="primary">LOC114330712</name>
</gene>
<proteinExistence type="predicted"/>
<feature type="signal peptide" evidence="1">
    <location>
        <begin position="1"/>
        <end position="23"/>
    </location>
</feature>
<evidence type="ECO:0000313" key="2">
    <source>
        <dbReference type="RefSeq" id="XP_028135929.1"/>
    </source>
</evidence>
<dbReference type="RefSeq" id="XP_028135929.1">
    <property type="nucleotide sequence ID" value="XM_028280128.1"/>
</dbReference>
<reference evidence="2" key="1">
    <citation type="submission" date="2025-08" db="UniProtKB">
        <authorList>
            <consortium name="RefSeq"/>
        </authorList>
    </citation>
    <scope>IDENTIFICATION</scope>
    <source>
        <tissue evidence="2">Whole insect</tissue>
    </source>
</reference>
<organism evidence="2">
    <name type="scientific">Diabrotica virgifera virgifera</name>
    <name type="common">western corn rootworm</name>
    <dbReference type="NCBI Taxonomy" id="50390"/>
    <lineage>
        <taxon>Eukaryota</taxon>
        <taxon>Metazoa</taxon>
        <taxon>Ecdysozoa</taxon>
        <taxon>Arthropoda</taxon>
        <taxon>Hexapoda</taxon>
        <taxon>Insecta</taxon>
        <taxon>Pterygota</taxon>
        <taxon>Neoptera</taxon>
        <taxon>Endopterygota</taxon>
        <taxon>Coleoptera</taxon>
        <taxon>Polyphaga</taxon>
        <taxon>Cucujiformia</taxon>
        <taxon>Chrysomeloidea</taxon>
        <taxon>Chrysomelidae</taxon>
        <taxon>Galerucinae</taxon>
        <taxon>Diabroticina</taxon>
        <taxon>Diabroticites</taxon>
        <taxon>Diabrotica</taxon>
    </lineage>
</organism>